<feature type="transmembrane region" description="Helical" evidence="9">
    <location>
        <begin position="280"/>
        <end position="304"/>
    </location>
</feature>
<comment type="subcellular location">
    <subcellularLocation>
        <location evidence="2">Cell membrane</location>
    </subcellularLocation>
    <subcellularLocation>
        <location evidence="1">Membrane</location>
        <topology evidence="1">Multi-pass membrane protein</topology>
    </subcellularLocation>
</comment>
<dbReference type="NCBIfam" id="TIGR03022">
    <property type="entry name" value="WbaP_sugtrans"/>
    <property type="match status" value="1"/>
</dbReference>
<evidence type="ECO:0000256" key="8">
    <source>
        <dbReference type="ARBA" id="ARBA00023136"/>
    </source>
</evidence>
<gene>
    <name evidence="11" type="ORF">Theos_0479</name>
</gene>
<evidence type="ECO:0000256" key="2">
    <source>
        <dbReference type="ARBA" id="ARBA00004236"/>
    </source>
</evidence>
<dbReference type="PANTHER" id="PTHR30576:SF4">
    <property type="entry name" value="UNDECAPRENYL-PHOSPHATE GALACTOSE PHOSPHOTRANSFERASE"/>
    <property type="match status" value="1"/>
</dbReference>
<evidence type="ECO:0000313" key="11">
    <source>
        <dbReference type="EMBL" id="AFV75544.1"/>
    </source>
</evidence>
<keyword evidence="6 9" id="KW-0812">Transmembrane</keyword>
<organism evidence="11 12">
    <name type="scientific">Thermus oshimai JL-2</name>
    <dbReference type="NCBI Taxonomy" id="751945"/>
    <lineage>
        <taxon>Bacteria</taxon>
        <taxon>Thermotogati</taxon>
        <taxon>Deinococcota</taxon>
        <taxon>Deinococci</taxon>
        <taxon>Thermales</taxon>
        <taxon>Thermaceae</taxon>
        <taxon>Thermus</taxon>
    </lineage>
</organism>
<feature type="transmembrane region" description="Helical" evidence="9">
    <location>
        <begin position="87"/>
        <end position="104"/>
    </location>
</feature>
<name>K7R3Q3_THEOS</name>
<dbReference type="OrthoDB" id="9808602at2"/>
<evidence type="ECO:0000256" key="3">
    <source>
        <dbReference type="ARBA" id="ARBA00006464"/>
    </source>
</evidence>
<dbReference type="NCBIfam" id="TIGR03025">
    <property type="entry name" value="EPS_sugtrans"/>
    <property type="match status" value="1"/>
</dbReference>
<feature type="domain" description="Bacterial sugar transferase" evidence="10">
    <location>
        <begin position="278"/>
        <end position="469"/>
    </location>
</feature>
<dbReference type="STRING" id="751945.Theos_0479"/>
<dbReference type="InterPro" id="IPR036291">
    <property type="entry name" value="NAD(P)-bd_dom_sf"/>
</dbReference>
<dbReference type="GO" id="GO:0005886">
    <property type="term" value="C:plasma membrane"/>
    <property type="evidence" value="ECO:0007669"/>
    <property type="project" value="UniProtKB-SubCell"/>
</dbReference>
<dbReference type="InterPro" id="IPR017475">
    <property type="entry name" value="EPS_sugar_tfrase"/>
</dbReference>
<feature type="transmembrane region" description="Helical" evidence="9">
    <location>
        <begin position="20"/>
        <end position="42"/>
    </location>
</feature>
<dbReference type="PANTHER" id="PTHR30576">
    <property type="entry name" value="COLANIC BIOSYNTHESIS UDP-GLUCOSE LIPID CARRIER TRANSFERASE"/>
    <property type="match status" value="1"/>
</dbReference>
<accession>K7R3Q3</accession>
<feature type="transmembrane region" description="Helical" evidence="9">
    <location>
        <begin position="110"/>
        <end position="133"/>
    </location>
</feature>
<dbReference type="SUPFAM" id="SSF51735">
    <property type="entry name" value="NAD(P)-binding Rossmann-fold domains"/>
    <property type="match status" value="1"/>
</dbReference>
<dbReference type="Proteomes" id="UP000000211">
    <property type="component" value="Chromosome"/>
</dbReference>
<keyword evidence="12" id="KW-1185">Reference proteome</keyword>
<dbReference type="AlphaFoldDB" id="K7R3Q3"/>
<dbReference type="eggNOG" id="COG1086">
    <property type="taxonomic scope" value="Bacteria"/>
</dbReference>
<comment type="similarity">
    <text evidence="3">Belongs to the bacterial sugar transferase family.</text>
</comment>
<evidence type="ECO:0000259" key="10">
    <source>
        <dbReference type="Pfam" id="PF02397"/>
    </source>
</evidence>
<dbReference type="GO" id="GO:0000271">
    <property type="term" value="P:polysaccharide biosynthetic process"/>
    <property type="evidence" value="ECO:0007669"/>
    <property type="project" value="InterPro"/>
</dbReference>
<feature type="transmembrane region" description="Helical" evidence="9">
    <location>
        <begin position="54"/>
        <end position="75"/>
    </location>
</feature>
<dbReference type="EMBL" id="CP003249">
    <property type="protein sequence ID" value="AFV75544.1"/>
    <property type="molecule type" value="Genomic_DNA"/>
</dbReference>
<evidence type="ECO:0000256" key="6">
    <source>
        <dbReference type="ARBA" id="ARBA00022692"/>
    </source>
</evidence>
<dbReference type="Pfam" id="PF13727">
    <property type="entry name" value="CoA_binding_3"/>
    <property type="match status" value="1"/>
</dbReference>
<dbReference type="InterPro" id="IPR003362">
    <property type="entry name" value="Bact_transf"/>
</dbReference>
<dbReference type="eggNOG" id="COG2148">
    <property type="taxonomic scope" value="Bacteria"/>
</dbReference>
<evidence type="ECO:0000256" key="1">
    <source>
        <dbReference type="ARBA" id="ARBA00004141"/>
    </source>
</evidence>
<dbReference type="KEGG" id="tos:Theos_0479"/>
<protein>
    <submittedName>
        <fullName evidence="11">Undecaprenyl-phosphate galactose phosphotransferase, WbaP/exopolysaccharide biosynthesis polyprenyl glycosylphosphotransferase</fullName>
    </submittedName>
</protein>
<dbReference type="Pfam" id="PF02397">
    <property type="entry name" value="Bac_transf"/>
    <property type="match status" value="1"/>
</dbReference>
<evidence type="ECO:0000256" key="5">
    <source>
        <dbReference type="ARBA" id="ARBA00022679"/>
    </source>
</evidence>
<keyword evidence="7 9" id="KW-1133">Transmembrane helix</keyword>
<evidence type="ECO:0000313" key="12">
    <source>
        <dbReference type="Proteomes" id="UP000000211"/>
    </source>
</evidence>
<dbReference type="InterPro" id="IPR017472">
    <property type="entry name" value="Undecaprenyl-P_galact_Ptfrase"/>
</dbReference>
<evidence type="ECO:0000256" key="4">
    <source>
        <dbReference type="ARBA" id="ARBA00022475"/>
    </source>
</evidence>
<dbReference type="HOGENOM" id="CLU_024920_3_5_0"/>
<sequence length="475" mass="53394">MLPASVRDVQVTQRPLLTAFLLLLGDLLALVFSLGAPVYLWNLWKGDVSVDAHFSLWPVVLFFLSAYAFMGLYPGAAISPVEELRRLFGATSLVFGGLVAFLFFTKEEPVYSRAIVLLAWGLVLICVPLSRAFMRYLFASRPWWGVPTVVLGAGRTAEILVRNLKRWPGLGLKVVAFLDDDPEKWGKAIEGVPVLGGLGLAGELRGKGISYAVLAMPGVRRERLLEILEEQGKQFPHLLLIPDLLGMASLFVSPRDLGGLLGLEIRQNLLLPWPRTFKRVFDVVVSAFLLVVLLPFFLLIALLIKLSSPGPVFYGHLRVGQGGKQFRAWKFRTMVQNADCVLSYYLEAHPELRVEWERDQKLKKDPRVTPIGRILRKTSLDELPQLWNVLKGEMSLVGPRPIVEGEVSKYGPFFGVYLRVRPGVTGLWQVSGRNETGYEERVNLDAYYVRNWSPWLDFYILARTVWVVLTGKGAY</sequence>
<evidence type="ECO:0000256" key="9">
    <source>
        <dbReference type="SAM" id="Phobius"/>
    </source>
</evidence>
<dbReference type="Gene3D" id="3.40.50.720">
    <property type="entry name" value="NAD(P)-binding Rossmann-like Domain"/>
    <property type="match status" value="1"/>
</dbReference>
<proteinExistence type="inferred from homology"/>
<keyword evidence="8 9" id="KW-0472">Membrane</keyword>
<reference evidence="11 12" key="1">
    <citation type="journal article" date="2013" name="Genome Announc.">
        <title>Whole Genome Sequencing of Thermus oshimai JL-2 and Thermus thermophilus JL-18, Incomplete Denitrifiers from the United States Great Basin.</title>
        <authorList>
            <person name="Murugapiran S.K."/>
            <person name="Huntemann M."/>
            <person name="Wei C.L."/>
            <person name="Han J."/>
            <person name="Detter J.C."/>
            <person name="Han C.S."/>
            <person name="Erkkila T.H."/>
            <person name="Teshima H."/>
            <person name="Chen A."/>
            <person name="Kyrpides N."/>
            <person name="Mavrommatis K."/>
            <person name="Markowitz V."/>
            <person name="Szeto E."/>
            <person name="Ivanova N."/>
            <person name="Pagani I."/>
            <person name="Lam J."/>
            <person name="McDonald A.I."/>
            <person name="Dodsworth J.A."/>
            <person name="Pati A."/>
            <person name="Goodwin L."/>
            <person name="Peters L."/>
            <person name="Pitluck S."/>
            <person name="Woyke T."/>
            <person name="Hedlund B.P."/>
        </authorList>
    </citation>
    <scope>NUCLEOTIDE SEQUENCE</scope>
    <source>
        <strain evidence="11 12">JL-2</strain>
    </source>
</reference>
<dbReference type="GO" id="GO:0016780">
    <property type="term" value="F:phosphotransferase activity, for other substituted phosphate groups"/>
    <property type="evidence" value="ECO:0007669"/>
    <property type="project" value="TreeGrafter"/>
</dbReference>
<evidence type="ECO:0000256" key="7">
    <source>
        <dbReference type="ARBA" id="ARBA00022989"/>
    </source>
</evidence>
<keyword evidence="5 11" id="KW-0808">Transferase</keyword>
<keyword evidence="4" id="KW-1003">Cell membrane</keyword>